<proteinExistence type="predicted"/>
<evidence type="ECO:0000313" key="6">
    <source>
        <dbReference type="EMBL" id="GLI00125.1"/>
    </source>
</evidence>
<dbReference type="SMART" id="SM00419">
    <property type="entry name" value="HTH_CRP"/>
    <property type="match status" value="1"/>
</dbReference>
<dbReference type="Proteomes" id="UP001144280">
    <property type="component" value="Unassembled WGS sequence"/>
</dbReference>
<protein>
    <submittedName>
        <fullName evidence="6">Crp/Fnr-family transriptional regulator</fullName>
    </submittedName>
</protein>
<gene>
    <name evidence="6" type="ORF">Pa4123_54010</name>
</gene>
<dbReference type="InterPro" id="IPR036390">
    <property type="entry name" value="WH_DNA-bd_sf"/>
</dbReference>
<reference evidence="6" key="1">
    <citation type="submission" date="2022-12" db="EMBL/GenBank/DDBJ databases">
        <title>New Phytohabitans aurantiacus sp. RD004123 nov., an actinomycete isolated from soil.</title>
        <authorList>
            <person name="Triningsih D.W."/>
            <person name="Harunari E."/>
            <person name="Igarashi Y."/>
        </authorList>
    </citation>
    <scope>NUCLEOTIDE SEQUENCE</scope>
    <source>
        <strain evidence="6">RD004123</strain>
    </source>
</reference>
<dbReference type="InterPro" id="IPR018488">
    <property type="entry name" value="cNMP-bd_CS"/>
</dbReference>
<organism evidence="6 7">
    <name type="scientific">Phytohabitans aurantiacus</name>
    <dbReference type="NCBI Taxonomy" id="3016789"/>
    <lineage>
        <taxon>Bacteria</taxon>
        <taxon>Bacillati</taxon>
        <taxon>Actinomycetota</taxon>
        <taxon>Actinomycetes</taxon>
        <taxon>Micromonosporales</taxon>
        <taxon>Micromonosporaceae</taxon>
    </lineage>
</organism>
<evidence type="ECO:0000256" key="2">
    <source>
        <dbReference type="ARBA" id="ARBA00023125"/>
    </source>
</evidence>
<dbReference type="Pfam" id="PF13545">
    <property type="entry name" value="HTH_Crp_2"/>
    <property type="match status" value="1"/>
</dbReference>
<dbReference type="InterPro" id="IPR014710">
    <property type="entry name" value="RmlC-like_jellyroll"/>
</dbReference>
<dbReference type="InterPro" id="IPR018490">
    <property type="entry name" value="cNMP-bd_dom_sf"/>
</dbReference>
<dbReference type="InterPro" id="IPR050397">
    <property type="entry name" value="Env_Response_Regulators"/>
</dbReference>
<dbReference type="PROSITE" id="PS50042">
    <property type="entry name" value="CNMP_BINDING_3"/>
    <property type="match status" value="1"/>
</dbReference>
<dbReference type="InterPro" id="IPR012318">
    <property type="entry name" value="HTH_CRP"/>
</dbReference>
<dbReference type="EMBL" id="BSDI01000030">
    <property type="protein sequence ID" value="GLI00125.1"/>
    <property type="molecule type" value="Genomic_DNA"/>
</dbReference>
<dbReference type="Pfam" id="PF00027">
    <property type="entry name" value="cNMP_binding"/>
    <property type="match status" value="1"/>
</dbReference>
<accession>A0ABQ5R2E6</accession>
<keyword evidence="2" id="KW-0238">DNA-binding</keyword>
<evidence type="ECO:0000259" key="4">
    <source>
        <dbReference type="PROSITE" id="PS50042"/>
    </source>
</evidence>
<name>A0ABQ5R2E6_9ACTN</name>
<dbReference type="PROSITE" id="PS00889">
    <property type="entry name" value="CNMP_BINDING_2"/>
    <property type="match status" value="1"/>
</dbReference>
<evidence type="ECO:0000259" key="5">
    <source>
        <dbReference type="PROSITE" id="PS51063"/>
    </source>
</evidence>
<dbReference type="InterPro" id="IPR000595">
    <property type="entry name" value="cNMP-bd_dom"/>
</dbReference>
<keyword evidence="3" id="KW-0804">Transcription</keyword>
<dbReference type="PROSITE" id="PS51063">
    <property type="entry name" value="HTH_CRP_2"/>
    <property type="match status" value="1"/>
</dbReference>
<dbReference type="PANTHER" id="PTHR24567">
    <property type="entry name" value="CRP FAMILY TRANSCRIPTIONAL REGULATORY PROTEIN"/>
    <property type="match status" value="1"/>
</dbReference>
<dbReference type="InterPro" id="IPR036388">
    <property type="entry name" value="WH-like_DNA-bd_sf"/>
</dbReference>
<keyword evidence="7" id="KW-1185">Reference proteome</keyword>
<keyword evidence="1" id="KW-0805">Transcription regulation</keyword>
<evidence type="ECO:0000256" key="3">
    <source>
        <dbReference type="ARBA" id="ARBA00023163"/>
    </source>
</evidence>
<dbReference type="Gene3D" id="2.60.120.10">
    <property type="entry name" value="Jelly Rolls"/>
    <property type="match status" value="1"/>
</dbReference>
<dbReference type="SMART" id="SM00100">
    <property type="entry name" value="cNMP"/>
    <property type="match status" value="1"/>
</dbReference>
<sequence>MFDLFLPALSDETGIWSLPGRGWTVEGRLPEPGDALTGVEMFAGLEPEVRQRVIAAAVPRTYRKGQLLFVENDPGESLIVLRRGAVAVFRTSPTGERAVLHVIRPPDVLGEVSLLDASTRSASAEAIEDCTALALSRHAFMELVHSNPRILDAVMRSLGALIRRLTEQNADHVFLDLPGRVAKTLVRLAGESQAPMITIELNQSQLAEMAGGSRQSVNQAIGSFASRGWLRTEGRRIVVTDVAALRRRAGMADR</sequence>
<dbReference type="PANTHER" id="PTHR24567:SF74">
    <property type="entry name" value="HTH-TYPE TRANSCRIPTIONAL REGULATOR ARCR"/>
    <property type="match status" value="1"/>
</dbReference>
<feature type="domain" description="Cyclic nucleotide-binding" evidence="4">
    <location>
        <begin position="41"/>
        <end position="144"/>
    </location>
</feature>
<dbReference type="SUPFAM" id="SSF46785">
    <property type="entry name" value="Winged helix' DNA-binding domain"/>
    <property type="match status" value="1"/>
</dbReference>
<feature type="domain" description="HTH crp-type" evidence="5">
    <location>
        <begin position="175"/>
        <end position="243"/>
    </location>
</feature>
<dbReference type="Gene3D" id="1.10.10.10">
    <property type="entry name" value="Winged helix-like DNA-binding domain superfamily/Winged helix DNA-binding domain"/>
    <property type="match status" value="1"/>
</dbReference>
<evidence type="ECO:0000256" key="1">
    <source>
        <dbReference type="ARBA" id="ARBA00023015"/>
    </source>
</evidence>
<evidence type="ECO:0000313" key="7">
    <source>
        <dbReference type="Proteomes" id="UP001144280"/>
    </source>
</evidence>
<comment type="caution">
    <text evidence="6">The sequence shown here is derived from an EMBL/GenBank/DDBJ whole genome shotgun (WGS) entry which is preliminary data.</text>
</comment>
<dbReference type="CDD" id="cd00038">
    <property type="entry name" value="CAP_ED"/>
    <property type="match status" value="1"/>
</dbReference>
<dbReference type="SUPFAM" id="SSF51206">
    <property type="entry name" value="cAMP-binding domain-like"/>
    <property type="match status" value="1"/>
</dbReference>